<feature type="transmembrane region" description="Helical" evidence="1">
    <location>
        <begin position="70"/>
        <end position="95"/>
    </location>
</feature>
<dbReference type="InterPro" id="IPR050640">
    <property type="entry name" value="Bact_2-comp_sensor_kinase"/>
</dbReference>
<dbReference type="Pfam" id="PF06580">
    <property type="entry name" value="His_kinase"/>
    <property type="match status" value="1"/>
</dbReference>
<feature type="transmembrane region" description="Helical" evidence="1">
    <location>
        <begin position="38"/>
        <end position="58"/>
    </location>
</feature>
<gene>
    <name evidence="3" type="ORF">CLV62_14116</name>
</gene>
<dbReference type="GO" id="GO:0000155">
    <property type="term" value="F:phosphorelay sensor kinase activity"/>
    <property type="evidence" value="ECO:0007669"/>
    <property type="project" value="InterPro"/>
</dbReference>
<dbReference type="InterPro" id="IPR010559">
    <property type="entry name" value="Sig_transdc_His_kin_internal"/>
</dbReference>
<evidence type="ECO:0000256" key="1">
    <source>
        <dbReference type="SAM" id="Phobius"/>
    </source>
</evidence>
<keyword evidence="3" id="KW-0418">Kinase</keyword>
<dbReference type="RefSeq" id="WP_245904141.1">
    <property type="nucleotide sequence ID" value="NZ_QICL01000041.1"/>
</dbReference>
<accession>A0A2V3PHZ6</accession>
<feature type="domain" description="Signal transduction histidine kinase internal region" evidence="2">
    <location>
        <begin position="166"/>
        <end position="243"/>
    </location>
</feature>
<reference evidence="3 4" key="1">
    <citation type="submission" date="2018-03" db="EMBL/GenBank/DDBJ databases">
        <title>Genomic Encyclopedia of Archaeal and Bacterial Type Strains, Phase II (KMG-II): from individual species to whole genera.</title>
        <authorList>
            <person name="Goeker M."/>
        </authorList>
    </citation>
    <scope>NUCLEOTIDE SEQUENCE [LARGE SCALE GENOMIC DNA]</scope>
    <source>
        <strain evidence="3 4">DSM 100214</strain>
    </source>
</reference>
<organism evidence="3 4">
    <name type="scientific">Dysgonomonas alginatilytica</name>
    <dbReference type="NCBI Taxonomy" id="1605892"/>
    <lineage>
        <taxon>Bacteria</taxon>
        <taxon>Pseudomonadati</taxon>
        <taxon>Bacteroidota</taxon>
        <taxon>Bacteroidia</taxon>
        <taxon>Bacteroidales</taxon>
        <taxon>Dysgonomonadaceae</taxon>
        <taxon>Dysgonomonas</taxon>
    </lineage>
</organism>
<name>A0A2V3PHZ6_9BACT</name>
<sequence length="356" mass="41365">MSLKFFIKIFSHILIWCIVLLVPVYIMSREGTFDNRPYISYLTQLSIFALLFYVNYLYLIDKLLFHKQFLTYVCVNIVLIAMLVGIQTIAMDFIFSSPYNDTPPPMAERGAGGSPRRHKPPLGMRIFTDYLLIVFVIGLSVAIKMTARWYRDSINLEKVKSTQLEADLRNLRSQLNPHFLFNTLNNIYSLIMIDQHKAQDSVHRLSNLLRYVLYDNDRKFVPIDKELEFTRNYIDLMKLRISSNIHLNVVIENKDSKDMVASLMFMTLIENAFKHGLSTQKDSFIDIKILVEKEKGVLCTVENSVSESNMEVRNSGIGLANLTKRLGLIYPQNHELIVERRSESFFVLLRIDFPVK</sequence>
<feature type="transmembrane region" description="Helical" evidence="1">
    <location>
        <begin position="130"/>
        <end position="150"/>
    </location>
</feature>
<dbReference type="PANTHER" id="PTHR34220:SF7">
    <property type="entry name" value="SENSOR HISTIDINE KINASE YPDA"/>
    <property type="match status" value="1"/>
</dbReference>
<dbReference type="AlphaFoldDB" id="A0A2V3PHZ6"/>
<keyword evidence="1" id="KW-0472">Membrane</keyword>
<keyword evidence="1" id="KW-1133">Transmembrane helix</keyword>
<evidence type="ECO:0000259" key="2">
    <source>
        <dbReference type="Pfam" id="PF06580"/>
    </source>
</evidence>
<keyword evidence="4" id="KW-1185">Reference proteome</keyword>
<proteinExistence type="predicted"/>
<keyword evidence="3" id="KW-0808">Transferase</keyword>
<dbReference type="InterPro" id="IPR036890">
    <property type="entry name" value="HATPase_C_sf"/>
</dbReference>
<evidence type="ECO:0000313" key="4">
    <source>
        <dbReference type="Proteomes" id="UP000247973"/>
    </source>
</evidence>
<dbReference type="EMBL" id="QICL01000041">
    <property type="protein sequence ID" value="PXV58905.1"/>
    <property type="molecule type" value="Genomic_DNA"/>
</dbReference>
<protein>
    <submittedName>
        <fullName evidence="3">Histidine kinase</fullName>
    </submittedName>
</protein>
<feature type="transmembrane region" description="Helical" evidence="1">
    <location>
        <begin position="5"/>
        <end position="26"/>
    </location>
</feature>
<comment type="caution">
    <text evidence="3">The sequence shown here is derived from an EMBL/GenBank/DDBJ whole genome shotgun (WGS) entry which is preliminary data.</text>
</comment>
<evidence type="ECO:0000313" key="3">
    <source>
        <dbReference type="EMBL" id="PXV58905.1"/>
    </source>
</evidence>
<dbReference type="Proteomes" id="UP000247973">
    <property type="component" value="Unassembled WGS sequence"/>
</dbReference>
<dbReference type="PANTHER" id="PTHR34220">
    <property type="entry name" value="SENSOR HISTIDINE KINASE YPDA"/>
    <property type="match status" value="1"/>
</dbReference>
<dbReference type="GO" id="GO:0016020">
    <property type="term" value="C:membrane"/>
    <property type="evidence" value="ECO:0007669"/>
    <property type="project" value="InterPro"/>
</dbReference>
<dbReference type="SUPFAM" id="SSF55874">
    <property type="entry name" value="ATPase domain of HSP90 chaperone/DNA topoisomerase II/histidine kinase"/>
    <property type="match status" value="1"/>
</dbReference>
<keyword evidence="1" id="KW-0812">Transmembrane</keyword>